<dbReference type="PROSITE" id="PS00198">
    <property type="entry name" value="4FE4S_FER_1"/>
    <property type="match status" value="1"/>
</dbReference>
<dbReference type="Pfam" id="PF13183">
    <property type="entry name" value="Fer4_8"/>
    <property type="match status" value="1"/>
</dbReference>
<comment type="caution">
    <text evidence="8">The sequence shown here is derived from an EMBL/GenBank/DDBJ whole genome shotgun (WGS) entry which is preliminary data.</text>
</comment>
<evidence type="ECO:0000256" key="1">
    <source>
        <dbReference type="ARBA" id="ARBA00001927"/>
    </source>
</evidence>
<evidence type="ECO:0000313" key="9">
    <source>
        <dbReference type="Proteomes" id="UP000306196"/>
    </source>
</evidence>
<evidence type="ECO:0000259" key="7">
    <source>
        <dbReference type="PROSITE" id="PS51379"/>
    </source>
</evidence>
<feature type="domain" description="4Fe-4S ferredoxin-type" evidence="7">
    <location>
        <begin position="154"/>
        <end position="184"/>
    </location>
</feature>
<dbReference type="Gene3D" id="1.10.1060.10">
    <property type="entry name" value="Alpha-helical ferredoxin"/>
    <property type="match status" value="1"/>
</dbReference>
<evidence type="ECO:0000256" key="3">
    <source>
        <dbReference type="ARBA" id="ARBA00022723"/>
    </source>
</evidence>
<evidence type="ECO:0000256" key="4">
    <source>
        <dbReference type="ARBA" id="ARBA00023004"/>
    </source>
</evidence>
<comment type="cofactor">
    <cofactor evidence="6">
        <name>[2Fe-2S] cluster</name>
        <dbReference type="ChEBI" id="CHEBI:190135"/>
    </cofactor>
</comment>
<dbReference type="InterPro" id="IPR050573">
    <property type="entry name" value="SDH/FRD_Iron-Sulfur"/>
</dbReference>
<dbReference type="EMBL" id="VAUV01000011">
    <property type="protein sequence ID" value="TLD69829.1"/>
    <property type="molecule type" value="Genomic_DNA"/>
</dbReference>
<dbReference type="OrthoDB" id="9804391at2"/>
<evidence type="ECO:0000256" key="6">
    <source>
        <dbReference type="ARBA" id="ARBA00034078"/>
    </source>
</evidence>
<name>A0A5R8KE08_9BACT</name>
<dbReference type="AlphaFoldDB" id="A0A5R8KE08"/>
<dbReference type="InterPro" id="IPR009051">
    <property type="entry name" value="Helical_ferredxn"/>
</dbReference>
<organism evidence="8 9">
    <name type="scientific">Phragmitibacter flavus</name>
    <dbReference type="NCBI Taxonomy" id="2576071"/>
    <lineage>
        <taxon>Bacteria</taxon>
        <taxon>Pseudomonadati</taxon>
        <taxon>Verrucomicrobiota</taxon>
        <taxon>Verrucomicrobiia</taxon>
        <taxon>Verrucomicrobiales</taxon>
        <taxon>Verrucomicrobiaceae</taxon>
        <taxon>Phragmitibacter</taxon>
    </lineage>
</organism>
<dbReference type="Pfam" id="PF13085">
    <property type="entry name" value="Fer2_3"/>
    <property type="match status" value="1"/>
</dbReference>
<evidence type="ECO:0000256" key="2">
    <source>
        <dbReference type="ARBA" id="ARBA00009433"/>
    </source>
</evidence>
<dbReference type="InterPro" id="IPR006058">
    <property type="entry name" value="2Fe2S_fd_BS"/>
</dbReference>
<dbReference type="SUPFAM" id="SSF54292">
    <property type="entry name" value="2Fe-2S ferredoxin-like"/>
    <property type="match status" value="1"/>
</dbReference>
<gene>
    <name evidence="8" type="ORF">FEM03_16035</name>
</gene>
<keyword evidence="4" id="KW-0408">Iron</keyword>
<sequence length="264" mass="28311">MARTLNLTLKIWRQSSTNAKGTFQDINASAIPETASFLEMLDIVNERIISNGGDPIAFDHDCREGICGTCSLVINGNPHGPERSTTTCQLHMRKFNDGDTIWIEPFRAKAFPVIKDLAVDRSAFDRIVQAGGFISVRTGTAQDANSLPISKEAADSAMDAAECIACGACVAACPNSSAMLFTSAKVGQLNTLPQGQPEKHRRTAAMVQTMDESGFGNCSNHYECEGACPKDISVKWIAKMNRDYTLATAHHSITAPIAKAGGEG</sequence>
<dbReference type="NCBIfam" id="NF005746">
    <property type="entry name" value="PRK07570.1"/>
    <property type="match status" value="1"/>
</dbReference>
<dbReference type="Proteomes" id="UP000306196">
    <property type="component" value="Unassembled WGS sequence"/>
</dbReference>
<evidence type="ECO:0000256" key="5">
    <source>
        <dbReference type="ARBA" id="ARBA00023014"/>
    </source>
</evidence>
<keyword evidence="9" id="KW-1185">Reference proteome</keyword>
<dbReference type="InterPro" id="IPR017900">
    <property type="entry name" value="4Fe4S_Fe_S_CS"/>
</dbReference>
<dbReference type="InterPro" id="IPR012675">
    <property type="entry name" value="Beta-grasp_dom_sf"/>
</dbReference>
<dbReference type="PROSITE" id="PS00197">
    <property type="entry name" value="2FE2S_FER_1"/>
    <property type="match status" value="1"/>
</dbReference>
<dbReference type="InterPro" id="IPR025192">
    <property type="entry name" value="Succ_DH/fum_Rdtase_N"/>
</dbReference>
<reference evidence="8 9" key="1">
    <citation type="submission" date="2019-05" db="EMBL/GenBank/DDBJ databases">
        <title>Verrucobacter flavum gen. nov., sp. nov. a new member of the family Verrucomicrobiaceae.</title>
        <authorList>
            <person name="Szuroczki S."/>
            <person name="Abbaszade G."/>
            <person name="Szabo A."/>
            <person name="Felfoldi T."/>
            <person name="Schumann P."/>
            <person name="Boka K."/>
            <person name="Keki Z."/>
            <person name="Toumi M."/>
            <person name="Toth E."/>
        </authorList>
    </citation>
    <scope>NUCLEOTIDE SEQUENCE [LARGE SCALE GENOMIC DNA]</scope>
    <source>
        <strain evidence="8 9">MG-N-17</strain>
    </source>
</reference>
<comment type="similarity">
    <text evidence="2">Belongs to the succinate dehydrogenase/fumarate reductase iron-sulfur protein family.</text>
</comment>
<dbReference type="InterPro" id="IPR036010">
    <property type="entry name" value="2Fe-2S_ferredoxin-like_sf"/>
</dbReference>
<dbReference type="GO" id="GO:0046872">
    <property type="term" value="F:metal ion binding"/>
    <property type="evidence" value="ECO:0007669"/>
    <property type="project" value="UniProtKB-KW"/>
</dbReference>
<dbReference type="GO" id="GO:0051537">
    <property type="term" value="F:2 iron, 2 sulfur cluster binding"/>
    <property type="evidence" value="ECO:0007669"/>
    <property type="project" value="InterPro"/>
</dbReference>
<keyword evidence="3" id="KW-0479">Metal-binding</keyword>
<dbReference type="PANTHER" id="PTHR11921">
    <property type="entry name" value="SUCCINATE DEHYDROGENASE IRON-SULFUR PROTEIN"/>
    <property type="match status" value="1"/>
</dbReference>
<keyword evidence="5" id="KW-0411">Iron-sulfur</keyword>
<dbReference type="Gene3D" id="3.10.20.30">
    <property type="match status" value="1"/>
</dbReference>
<accession>A0A5R8KE08</accession>
<comment type="cofactor">
    <cofactor evidence="1">
        <name>[3Fe-4S] cluster</name>
        <dbReference type="ChEBI" id="CHEBI:21137"/>
    </cofactor>
</comment>
<dbReference type="GO" id="GO:0009060">
    <property type="term" value="P:aerobic respiration"/>
    <property type="evidence" value="ECO:0007669"/>
    <property type="project" value="TreeGrafter"/>
</dbReference>
<dbReference type="PROSITE" id="PS51379">
    <property type="entry name" value="4FE4S_FER_2"/>
    <property type="match status" value="1"/>
</dbReference>
<proteinExistence type="inferred from homology"/>
<protein>
    <submittedName>
        <fullName evidence="8">Succinate dehydrogenase/fumarate reductase iron-sulfur subunit</fullName>
    </submittedName>
</protein>
<dbReference type="RefSeq" id="WP_138087287.1">
    <property type="nucleotide sequence ID" value="NZ_VAUV01000011.1"/>
</dbReference>
<evidence type="ECO:0000313" key="8">
    <source>
        <dbReference type="EMBL" id="TLD69829.1"/>
    </source>
</evidence>
<dbReference type="GO" id="GO:0022904">
    <property type="term" value="P:respiratory electron transport chain"/>
    <property type="evidence" value="ECO:0007669"/>
    <property type="project" value="TreeGrafter"/>
</dbReference>
<dbReference type="InterPro" id="IPR017896">
    <property type="entry name" value="4Fe4S_Fe-S-bd"/>
</dbReference>
<dbReference type="GO" id="GO:0009055">
    <property type="term" value="F:electron transfer activity"/>
    <property type="evidence" value="ECO:0007669"/>
    <property type="project" value="InterPro"/>
</dbReference>
<dbReference type="SUPFAM" id="SSF46548">
    <property type="entry name" value="alpha-helical ferredoxin"/>
    <property type="match status" value="1"/>
</dbReference>
<dbReference type="PANTHER" id="PTHR11921:SF41">
    <property type="entry name" value="SUCCINATE DEHYDROGENASE"/>
    <property type="match status" value="1"/>
</dbReference>